<name>A0ABU1RW17_9GAMM</name>
<feature type="region of interest" description="Disordered" evidence="1">
    <location>
        <begin position="30"/>
        <end position="53"/>
    </location>
</feature>
<proteinExistence type="predicted"/>
<organism evidence="2 3">
    <name type="scientific">Pseudoxanthomonas sacheonensis</name>
    <dbReference type="NCBI Taxonomy" id="443615"/>
    <lineage>
        <taxon>Bacteria</taxon>
        <taxon>Pseudomonadati</taxon>
        <taxon>Pseudomonadota</taxon>
        <taxon>Gammaproteobacteria</taxon>
        <taxon>Lysobacterales</taxon>
        <taxon>Lysobacteraceae</taxon>
        <taxon>Pseudoxanthomonas</taxon>
    </lineage>
</organism>
<dbReference type="Proteomes" id="UP001254759">
    <property type="component" value="Unassembled WGS sequence"/>
</dbReference>
<comment type="caution">
    <text evidence="2">The sequence shown here is derived from an EMBL/GenBank/DDBJ whole genome shotgun (WGS) entry which is preliminary data.</text>
</comment>
<gene>
    <name evidence="2" type="ORF">J2W94_003283</name>
</gene>
<evidence type="ECO:0000313" key="3">
    <source>
        <dbReference type="Proteomes" id="UP001254759"/>
    </source>
</evidence>
<dbReference type="RefSeq" id="WP_310095735.1">
    <property type="nucleotide sequence ID" value="NZ_JAVDTT010000005.1"/>
</dbReference>
<accession>A0ABU1RW17</accession>
<keyword evidence="3" id="KW-1185">Reference proteome</keyword>
<evidence type="ECO:0000256" key="1">
    <source>
        <dbReference type="SAM" id="MobiDB-lite"/>
    </source>
</evidence>
<sequence length="213" mass="23198">MNLRNFLIACLVLGALGWWYSSHSPRKASAPEGVSTNSGCPLPPLVDRGEAPLQSDVPASMRPFALTAATLQPLAGFSIEARVLSREDYSLGREADLSPTDLALGWRTMREEAVLSQLDISQSSRWYNYRWKDQPPLPPGEIARNSANMHMIPASDAVADALADIGKGDNVRIDGWLVEAKAPDGWRWRSSTTRDDTGGGACEVVYVCGITRL</sequence>
<evidence type="ECO:0000313" key="2">
    <source>
        <dbReference type="EMBL" id="MDR6842976.1"/>
    </source>
</evidence>
<protein>
    <submittedName>
        <fullName evidence="2">Uncharacterized protein</fullName>
    </submittedName>
</protein>
<reference evidence="2 3" key="1">
    <citation type="submission" date="2023-07" db="EMBL/GenBank/DDBJ databases">
        <title>Sorghum-associated microbial communities from plants grown in Nebraska, USA.</title>
        <authorList>
            <person name="Schachtman D."/>
        </authorList>
    </citation>
    <scope>NUCLEOTIDE SEQUENCE [LARGE SCALE GENOMIC DNA]</scope>
    <source>
        <strain evidence="2 3">BE107</strain>
    </source>
</reference>
<dbReference type="EMBL" id="JAVDTT010000005">
    <property type="protein sequence ID" value="MDR6842976.1"/>
    <property type="molecule type" value="Genomic_DNA"/>
</dbReference>